<evidence type="ECO:0000313" key="1">
    <source>
        <dbReference type="EMBL" id="KAK8510950.1"/>
    </source>
</evidence>
<name>A0ABR2BV50_9ROSI</name>
<comment type="caution">
    <text evidence="1">The sequence shown here is derived from an EMBL/GenBank/DDBJ whole genome shotgun (WGS) entry which is preliminary data.</text>
</comment>
<evidence type="ECO:0000313" key="2">
    <source>
        <dbReference type="Proteomes" id="UP001472677"/>
    </source>
</evidence>
<dbReference type="EMBL" id="JBBPBM010000080">
    <property type="protein sequence ID" value="KAK8510950.1"/>
    <property type="molecule type" value="Genomic_DNA"/>
</dbReference>
<sequence length="169" mass="18555">MYDKMGVRENEVDVVVKDGVMMEDDLRDTIGGLDGADVVAKAHPPPSVASSSVTYPISSLSSSMVVEGVMKNNFMKNNLDASLKSCIQPIQKIKDAKQLLLTARRIGLETLVEESLANDDIENEFASIVIQLAFFHHLIVAVNNLIVVKCPKDISDSLRKPDQLKEKDS</sequence>
<dbReference type="PANTHER" id="PTHR14094:SF9">
    <property type="entry name" value="SIGNAL RECOGNITION PARTICLE SUBUNIT SRP72"/>
    <property type="match status" value="1"/>
</dbReference>
<proteinExistence type="predicted"/>
<protein>
    <submittedName>
        <fullName evidence="1">Uncharacterized protein</fullName>
    </submittedName>
</protein>
<gene>
    <name evidence="1" type="ORF">V6N12_036863</name>
</gene>
<keyword evidence="2" id="KW-1185">Reference proteome</keyword>
<dbReference type="PANTHER" id="PTHR14094">
    <property type="entry name" value="SIGNAL RECOGNITION PARTICLE 72"/>
    <property type="match status" value="1"/>
</dbReference>
<dbReference type="InterPro" id="IPR026270">
    <property type="entry name" value="SRP72"/>
</dbReference>
<organism evidence="1 2">
    <name type="scientific">Hibiscus sabdariffa</name>
    <name type="common">roselle</name>
    <dbReference type="NCBI Taxonomy" id="183260"/>
    <lineage>
        <taxon>Eukaryota</taxon>
        <taxon>Viridiplantae</taxon>
        <taxon>Streptophyta</taxon>
        <taxon>Embryophyta</taxon>
        <taxon>Tracheophyta</taxon>
        <taxon>Spermatophyta</taxon>
        <taxon>Magnoliopsida</taxon>
        <taxon>eudicotyledons</taxon>
        <taxon>Gunneridae</taxon>
        <taxon>Pentapetalae</taxon>
        <taxon>rosids</taxon>
        <taxon>malvids</taxon>
        <taxon>Malvales</taxon>
        <taxon>Malvaceae</taxon>
        <taxon>Malvoideae</taxon>
        <taxon>Hibiscus</taxon>
    </lineage>
</organism>
<reference evidence="1 2" key="1">
    <citation type="journal article" date="2024" name="G3 (Bethesda)">
        <title>Genome assembly of Hibiscus sabdariffa L. provides insights into metabolisms of medicinal natural products.</title>
        <authorList>
            <person name="Kim T."/>
        </authorList>
    </citation>
    <scope>NUCLEOTIDE SEQUENCE [LARGE SCALE GENOMIC DNA]</scope>
    <source>
        <strain evidence="1">TK-2024</strain>
        <tissue evidence="1">Old leaves</tissue>
    </source>
</reference>
<accession>A0ABR2BV50</accession>
<dbReference type="Proteomes" id="UP001472677">
    <property type="component" value="Unassembled WGS sequence"/>
</dbReference>